<proteinExistence type="predicted"/>
<comment type="caution">
    <text evidence="2">The sequence shown here is derived from an EMBL/GenBank/DDBJ whole genome shotgun (WGS) entry which is preliminary data.</text>
</comment>
<name>A0ABP8WG46_9ACTN</name>
<keyword evidence="3" id="KW-1185">Reference proteome</keyword>
<dbReference type="Proteomes" id="UP001500621">
    <property type="component" value="Unassembled WGS sequence"/>
</dbReference>
<reference evidence="3" key="1">
    <citation type="journal article" date="2019" name="Int. J. Syst. Evol. Microbiol.">
        <title>The Global Catalogue of Microorganisms (GCM) 10K type strain sequencing project: providing services to taxonomists for standard genome sequencing and annotation.</title>
        <authorList>
            <consortium name="The Broad Institute Genomics Platform"/>
            <consortium name="The Broad Institute Genome Sequencing Center for Infectious Disease"/>
            <person name="Wu L."/>
            <person name="Ma J."/>
        </authorList>
    </citation>
    <scope>NUCLEOTIDE SEQUENCE [LARGE SCALE GENOMIC DNA]</scope>
    <source>
        <strain evidence="3">JCM 18127</strain>
    </source>
</reference>
<keyword evidence="1" id="KW-0472">Membrane</keyword>
<feature type="transmembrane region" description="Helical" evidence="1">
    <location>
        <begin position="33"/>
        <end position="62"/>
    </location>
</feature>
<gene>
    <name evidence="2" type="ORF">GCM10023226_26350</name>
</gene>
<dbReference type="EMBL" id="BAABIM010000002">
    <property type="protein sequence ID" value="GAA4687247.1"/>
    <property type="molecule type" value="Genomic_DNA"/>
</dbReference>
<dbReference type="RefSeq" id="WP_345266523.1">
    <property type="nucleotide sequence ID" value="NZ_BAABIM010000002.1"/>
</dbReference>
<keyword evidence="1" id="KW-1133">Transmembrane helix</keyword>
<accession>A0ABP8WG46</accession>
<evidence type="ECO:0000256" key="1">
    <source>
        <dbReference type="SAM" id="Phobius"/>
    </source>
</evidence>
<evidence type="ECO:0000313" key="2">
    <source>
        <dbReference type="EMBL" id="GAA4687247.1"/>
    </source>
</evidence>
<keyword evidence="1" id="KW-0812">Transmembrane</keyword>
<evidence type="ECO:0000313" key="3">
    <source>
        <dbReference type="Proteomes" id="UP001500621"/>
    </source>
</evidence>
<organism evidence="2 3">
    <name type="scientific">Nocardioides nanhaiensis</name>
    <dbReference type="NCBI Taxonomy" id="1476871"/>
    <lineage>
        <taxon>Bacteria</taxon>
        <taxon>Bacillati</taxon>
        <taxon>Actinomycetota</taxon>
        <taxon>Actinomycetes</taxon>
        <taxon>Propionibacteriales</taxon>
        <taxon>Nocardioidaceae</taxon>
        <taxon>Nocardioides</taxon>
    </lineage>
</organism>
<protein>
    <submittedName>
        <fullName evidence="2">Uncharacterized protein</fullName>
    </submittedName>
</protein>
<sequence>MSRWTPLAALLPAPVCGALATVRDTVGPGDAALVVVLVVVGAAALGSLLDGVLADLVGAVLASEARRAG</sequence>